<feature type="region of interest" description="Disordered" evidence="9">
    <location>
        <begin position="1"/>
        <end position="39"/>
    </location>
</feature>
<dbReference type="FunFam" id="2.10.90.10:FF:000012">
    <property type="entry name" value="Growth/differentiation factor 9 (Predicted)"/>
    <property type="match status" value="1"/>
</dbReference>
<keyword evidence="7" id="KW-0325">Glycoprotein</keyword>
<dbReference type="GO" id="GO:0008083">
    <property type="term" value="F:growth factor activity"/>
    <property type="evidence" value="ECO:0007669"/>
    <property type="project" value="UniProtKB-KW"/>
</dbReference>
<name>A0AAE0VBP2_9TELE</name>
<sequence>SSPSPHISSGGNTGSGGGEGEKRGEGGEEGGGGGKGGEGVERFMSQVIDVAPLTSPGTDTLNMIIDRPQKGSSNCSQVTFFDDGSLASCTRPWQKLKMKSAGSHGFHRFCVLSCFFLLIPAFTCAADKMAFPPSHIGVLATEQSRRKSHPKQRNPNSNAFSKKQTEDQSLQFMWSLYRKAANLDGRPKQRKMFGSNTVRLIRASVTGKRFHSSSNDLLYTYTVQYELENLPLSKLNRASFIHLRSPVASYPLFMCEARVSSQHTNDTDAVILGPRSMWTESDVTSHVSLLRGSLFVLYVQYKCWESGLVHSVARHRTRKRHFPPQNHVRAPALLLFLEEEGHPMEWAKYVKATSHIGSRSRRSREIGSIGSDIPNYKRSKNSVGKNQCKLHSYRVAFRDLGWDHWIIAPPMYNPRYCMGDCPRILHYGYNSPNHAIVQTVISELGVADIPLPSCVPYKYKPISVLMMEKNGSIVYKEYEDMIAESCTCR</sequence>
<dbReference type="PRINTS" id="PR00669">
    <property type="entry name" value="INHIBINA"/>
</dbReference>
<dbReference type="GO" id="GO:0005125">
    <property type="term" value="F:cytokine activity"/>
    <property type="evidence" value="ECO:0007669"/>
    <property type="project" value="TreeGrafter"/>
</dbReference>
<dbReference type="InterPro" id="IPR001839">
    <property type="entry name" value="TGF-b_C"/>
</dbReference>
<reference evidence="11" key="1">
    <citation type="submission" date="2023-06" db="EMBL/GenBank/DDBJ databases">
        <title>Male Hemibagrus guttatus genome.</title>
        <authorList>
            <person name="Bian C."/>
        </authorList>
    </citation>
    <scope>NUCLEOTIDE SEQUENCE</scope>
    <source>
        <strain evidence="11">Male_cb2023</strain>
        <tissue evidence="11">Muscle</tissue>
    </source>
</reference>
<dbReference type="CDD" id="cd19402">
    <property type="entry name" value="TGF_beta_GDF9B"/>
    <property type="match status" value="1"/>
</dbReference>
<comment type="similarity">
    <text evidence="2 8">Belongs to the TGF-beta family.</text>
</comment>
<evidence type="ECO:0000256" key="9">
    <source>
        <dbReference type="SAM" id="MobiDB-lite"/>
    </source>
</evidence>
<keyword evidence="3" id="KW-0964">Secreted</keyword>
<keyword evidence="4" id="KW-0732">Signal</keyword>
<dbReference type="PANTHER" id="PTHR11848">
    <property type="entry name" value="TGF-BETA FAMILY"/>
    <property type="match status" value="1"/>
</dbReference>
<dbReference type="EMBL" id="JAUCMX010000005">
    <property type="protein sequence ID" value="KAK3546423.1"/>
    <property type="molecule type" value="Genomic_DNA"/>
</dbReference>
<dbReference type="InterPro" id="IPR017948">
    <property type="entry name" value="TGFb_CS"/>
</dbReference>
<accession>A0AAE0VBP2</accession>
<dbReference type="InterPro" id="IPR015615">
    <property type="entry name" value="TGF-beta-rel"/>
</dbReference>
<evidence type="ECO:0000256" key="1">
    <source>
        <dbReference type="ARBA" id="ARBA00004613"/>
    </source>
</evidence>
<dbReference type="PANTHER" id="PTHR11848:SF22">
    <property type="entry name" value="BONE MORPHOGENETIC PROTEIN 15"/>
    <property type="match status" value="1"/>
</dbReference>
<comment type="caution">
    <text evidence="11">The sequence shown here is derived from an EMBL/GenBank/DDBJ whole genome shotgun (WGS) entry which is preliminary data.</text>
</comment>
<keyword evidence="6" id="KW-1015">Disulfide bond</keyword>
<evidence type="ECO:0000259" key="10">
    <source>
        <dbReference type="PROSITE" id="PS51362"/>
    </source>
</evidence>
<evidence type="ECO:0000313" key="12">
    <source>
        <dbReference type="Proteomes" id="UP001274896"/>
    </source>
</evidence>
<keyword evidence="5 8" id="KW-0339">Growth factor</keyword>
<feature type="compositionally biased region" description="Polar residues" evidence="9">
    <location>
        <begin position="153"/>
        <end position="166"/>
    </location>
</feature>
<dbReference type="InterPro" id="IPR029034">
    <property type="entry name" value="Cystine-knot_cytokine"/>
</dbReference>
<evidence type="ECO:0000256" key="2">
    <source>
        <dbReference type="ARBA" id="ARBA00006656"/>
    </source>
</evidence>
<evidence type="ECO:0000256" key="7">
    <source>
        <dbReference type="ARBA" id="ARBA00023180"/>
    </source>
</evidence>
<feature type="region of interest" description="Disordered" evidence="9">
    <location>
        <begin position="142"/>
        <end position="166"/>
    </location>
</feature>
<evidence type="ECO:0000256" key="3">
    <source>
        <dbReference type="ARBA" id="ARBA00022525"/>
    </source>
</evidence>
<protein>
    <recommendedName>
        <fullName evidence="10">TGF-beta family profile domain-containing protein</fullName>
    </recommendedName>
</protein>
<feature type="non-terminal residue" evidence="11">
    <location>
        <position position="1"/>
    </location>
</feature>
<evidence type="ECO:0000256" key="5">
    <source>
        <dbReference type="ARBA" id="ARBA00023030"/>
    </source>
</evidence>
<dbReference type="PROSITE" id="PS51362">
    <property type="entry name" value="TGF_BETA_2"/>
    <property type="match status" value="1"/>
</dbReference>
<evidence type="ECO:0000256" key="6">
    <source>
        <dbReference type="ARBA" id="ARBA00023157"/>
    </source>
</evidence>
<organism evidence="11 12">
    <name type="scientific">Hemibagrus guttatus</name>
    <dbReference type="NCBI Taxonomy" id="175788"/>
    <lineage>
        <taxon>Eukaryota</taxon>
        <taxon>Metazoa</taxon>
        <taxon>Chordata</taxon>
        <taxon>Craniata</taxon>
        <taxon>Vertebrata</taxon>
        <taxon>Euteleostomi</taxon>
        <taxon>Actinopterygii</taxon>
        <taxon>Neopterygii</taxon>
        <taxon>Teleostei</taxon>
        <taxon>Ostariophysi</taxon>
        <taxon>Siluriformes</taxon>
        <taxon>Bagridae</taxon>
        <taxon>Hemibagrus</taxon>
    </lineage>
</organism>
<keyword evidence="12" id="KW-1185">Reference proteome</keyword>
<gene>
    <name evidence="11" type="ORF">QTP70_026392</name>
</gene>
<dbReference type="Gene3D" id="2.10.90.10">
    <property type="entry name" value="Cystine-knot cytokines"/>
    <property type="match status" value="1"/>
</dbReference>
<evidence type="ECO:0000256" key="8">
    <source>
        <dbReference type="RuleBase" id="RU000354"/>
    </source>
</evidence>
<dbReference type="Proteomes" id="UP001274896">
    <property type="component" value="Unassembled WGS sequence"/>
</dbReference>
<evidence type="ECO:0000313" key="11">
    <source>
        <dbReference type="EMBL" id="KAK3546423.1"/>
    </source>
</evidence>
<dbReference type="AlphaFoldDB" id="A0AAE0VBP2"/>
<dbReference type="Pfam" id="PF00019">
    <property type="entry name" value="TGF_beta"/>
    <property type="match status" value="1"/>
</dbReference>
<dbReference type="SUPFAM" id="SSF57501">
    <property type="entry name" value="Cystine-knot cytokines"/>
    <property type="match status" value="1"/>
</dbReference>
<proteinExistence type="inferred from homology"/>
<feature type="domain" description="TGF-beta family profile" evidence="10">
    <location>
        <begin position="359"/>
        <end position="489"/>
    </location>
</feature>
<comment type="subcellular location">
    <subcellularLocation>
        <location evidence="1">Secreted</location>
    </subcellularLocation>
</comment>
<evidence type="ECO:0000256" key="4">
    <source>
        <dbReference type="ARBA" id="ARBA00022729"/>
    </source>
</evidence>
<dbReference type="SMART" id="SM00204">
    <property type="entry name" value="TGFB"/>
    <property type="match status" value="1"/>
</dbReference>
<dbReference type="PROSITE" id="PS00250">
    <property type="entry name" value="TGF_BETA_1"/>
    <property type="match status" value="1"/>
</dbReference>
<dbReference type="GO" id="GO:0005615">
    <property type="term" value="C:extracellular space"/>
    <property type="evidence" value="ECO:0007669"/>
    <property type="project" value="TreeGrafter"/>
</dbReference>